<evidence type="ECO:0000256" key="11">
    <source>
        <dbReference type="ARBA" id="ARBA00022927"/>
    </source>
</evidence>
<keyword evidence="2" id="KW-0813">Transport</keyword>
<evidence type="ECO:0000256" key="5">
    <source>
        <dbReference type="ARBA" id="ARBA00022692"/>
    </source>
</evidence>
<keyword evidence="4" id="KW-0934">Plastid</keyword>
<evidence type="ECO:0000256" key="4">
    <source>
        <dbReference type="ARBA" id="ARBA00022640"/>
    </source>
</evidence>
<accession>A0A7I8KC85</accession>
<keyword evidence="19" id="KW-1185">Reference proteome</keyword>
<protein>
    <recommendedName>
        <fullName evidence="17">AIG1-type G domain-containing protein</fullName>
    </recommendedName>
</protein>
<evidence type="ECO:0000256" key="15">
    <source>
        <dbReference type="ARBA" id="ARBA00023766"/>
    </source>
</evidence>
<dbReference type="SUPFAM" id="SSF52540">
    <property type="entry name" value="P-loop containing nucleoside triphosphate hydrolases"/>
    <property type="match status" value="1"/>
</dbReference>
<dbReference type="GO" id="GO:0009707">
    <property type="term" value="C:chloroplast outer membrane"/>
    <property type="evidence" value="ECO:0007669"/>
    <property type="project" value="UniProtKB-SubCell"/>
</dbReference>
<proteinExistence type="inferred from homology"/>
<name>A0A7I8KC85_SPIIN</name>
<comment type="cofactor">
    <cofactor evidence="1">
        <name>Mg(2+)</name>
        <dbReference type="ChEBI" id="CHEBI:18420"/>
    </cofactor>
</comment>
<dbReference type="GO" id="GO:0046872">
    <property type="term" value="F:metal ion binding"/>
    <property type="evidence" value="ECO:0007669"/>
    <property type="project" value="UniProtKB-KW"/>
</dbReference>
<evidence type="ECO:0000313" key="19">
    <source>
        <dbReference type="Proteomes" id="UP000663760"/>
    </source>
</evidence>
<dbReference type="InterPro" id="IPR024283">
    <property type="entry name" value="TOC159_MAD"/>
</dbReference>
<evidence type="ECO:0000256" key="13">
    <source>
        <dbReference type="ARBA" id="ARBA00023134"/>
    </source>
</evidence>
<keyword evidence="10" id="KW-0460">Magnesium</keyword>
<comment type="subcellular location">
    <subcellularLocation>
        <location evidence="15">Plastid</location>
        <location evidence="15">Chloroplast outer membrane</location>
        <topology evidence="15">Single-pass membrane protein</topology>
    </subcellularLocation>
</comment>
<keyword evidence="12" id="KW-1133">Transmembrane helix</keyword>
<dbReference type="GO" id="GO:0016787">
    <property type="term" value="F:hydrolase activity"/>
    <property type="evidence" value="ECO:0007669"/>
    <property type="project" value="UniProtKB-KW"/>
</dbReference>
<keyword evidence="11" id="KW-0653">Protein transport</keyword>
<dbReference type="PANTHER" id="PTHR10903">
    <property type="entry name" value="GTPASE, IMAP FAMILY MEMBER-RELATED"/>
    <property type="match status" value="1"/>
</dbReference>
<evidence type="ECO:0000256" key="16">
    <source>
        <dbReference type="ARBA" id="ARBA00023775"/>
    </source>
</evidence>
<dbReference type="InterPro" id="IPR027417">
    <property type="entry name" value="P-loop_NTPase"/>
</dbReference>
<evidence type="ECO:0000256" key="8">
    <source>
        <dbReference type="ARBA" id="ARBA00022801"/>
    </source>
</evidence>
<dbReference type="PANTHER" id="PTHR10903:SF68">
    <property type="entry name" value="TRANSLOCASE OF CHLOROPLAST 90, CHLOROPLASTIC"/>
    <property type="match status" value="1"/>
</dbReference>
<evidence type="ECO:0000256" key="2">
    <source>
        <dbReference type="ARBA" id="ARBA00022448"/>
    </source>
</evidence>
<organism evidence="18 19">
    <name type="scientific">Spirodela intermedia</name>
    <name type="common">Intermediate duckweed</name>
    <dbReference type="NCBI Taxonomy" id="51605"/>
    <lineage>
        <taxon>Eukaryota</taxon>
        <taxon>Viridiplantae</taxon>
        <taxon>Streptophyta</taxon>
        <taxon>Embryophyta</taxon>
        <taxon>Tracheophyta</taxon>
        <taxon>Spermatophyta</taxon>
        <taxon>Magnoliopsida</taxon>
        <taxon>Liliopsida</taxon>
        <taxon>Araceae</taxon>
        <taxon>Lemnoideae</taxon>
        <taxon>Spirodela</taxon>
    </lineage>
</organism>
<keyword evidence="6" id="KW-0479">Metal-binding</keyword>
<dbReference type="PROSITE" id="PS51720">
    <property type="entry name" value="G_AIG1"/>
    <property type="match status" value="1"/>
</dbReference>
<feature type="domain" description="AIG1-type G" evidence="17">
    <location>
        <begin position="152"/>
        <end position="384"/>
    </location>
</feature>
<dbReference type="Pfam" id="PF04548">
    <property type="entry name" value="AIG1"/>
    <property type="match status" value="1"/>
</dbReference>
<dbReference type="Proteomes" id="UP000663760">
    <property type="component" value="Chromosome 4"/>
</dbReference>
<dbReference type="GO" id="GO:0015031">
    <property type="term" value="P:protein transport"/>
    <property type="evidence" value="ECO:0007669"/>
    <property type="project" value="UniProtKB-KW"/>
</dbReference>
<dbReference type="Pfam" id="PF11886">
    <property type="entry name" value="TOC159_MAD"/>
    <property type="match status" value="1"/>
</dbReference>
<evidence type="ECO:0000256" key="9">
    <source>
        <dbReference type="ARBA" id="ARBA00022805"/>
    </source>
</evidence>
<comment type="similarity">
    <text evidence="16">Belongs to the TRAFAC class TrmE-Era-EngA-EngB-Septin-like GTPase superfamily. AIG1/Toc34/Toc159-like paraseptin GTPase family. TOC159 subfamily.</text>
</comment>
<dbReference type="Gene3D" id="3.40.50.300">
    <property type="entry name" value="P-loop containing nucleotide triphosphate hydrolases"/>
    <property type="match status" value="1"/>
</dbReference>
<dbReference type="InterPro" id="IPR045058">
    <property type="entry name" value="GIMA/IAN/Toc"/>
</dbReference>
<dbReference type="EMBL" id="LR746267">
    <property type="protein sequence ID" value="CAA7394678.1"/>
    <property type="molecule type" value="Genomic_DNA"/>
</dbReference>
<evidence type="ECO:0000256" key="14">
    <source>
        <dbReference type="ARBA" id="ARBA00023136"/>
    </source>
</evidence>
<keyword evidence="5" id="KW-0812">Transmembrane</keyword>
<sequence>MAPSPPISTRYEPLAVLLATSGAGAGAAAPLPGGLDNLPAANTLGDAAEVLPPAEVAASEVLPRRHHHLPAPRRGSGDPLANVEQLQVKFLRLAHRMGISPGNRMVAQVLYRLQLAGAIRSGEADSERPSLKISEARDMAAAMEAAGQADLDFSFKILLLGKTGVGKSATINSIFDQEMAEISAFEPATRRIREIAGTVKGIRVTTIDTPGLSPSSSHSSQRHNRRVMLSIRRFIKRSPPDVVLYFDRLNGAGTAGGGDLLLLKLVTDVLGSSIWFNAILVFTHSSAVFEGPSGSPVSHESLLNQCANLIQHCINQAISDTRLEIPVLSVENDPSCRTNTAGEKVLPNGQPWRLEFLLLCASMKVLVDANAMLRFQNTIQVGRRRNSRAPSLPHLLSSLLQPRPTPGTGGSDGLLAAEELAGVEDEGDDYDELPPFRALSRAQFQKLPKSQKNDYLDELDYRETLYLKKQLKEELRRRRRGAEPGDGEAPEEVAVAETAVPLPDMPVPLSFDPNCPVYRYRSLAHDDQWPAARPVLDSQGWDHDIGFDGVNVEVSGDLGGATRSSLVGQVNKDKKDCSFLAECATKYSPLSWCDLSAEADFQTAGEEPVFFNLRAGATARGRRNAASCGVSLTSLSGEVSAVGAKVEDSVQVARRFRVSASSGFVRGQGGAAACGGGLEATFLGRDYPARDDRATLGLTLLAFDREVVLGGALRSDFRASRTTRMAVNASLNSRSLGRLSLKTTTSQDVQIALLGLAISLLQGLLRRRLAAAAHHSGDDDTLQEF</sequence>
<evidence type="ECO:0000256" key="12">
    <source>
        <dbReference type="ARBA" id="ARBA00022989"/>
    </source>
</evidence>
<reference evidence="18" key="1">
    <citation type="submission" date="2020-02" db="EMBL/GenBank/DDBJ databases">
        <authorList>
            <person name="Scholz U."/>
            <person name="Mascher M."/>
            <person name="Fiebig A."/>
        </authorList>
    </citation>
    <scope>NUCLEOTIDE SEQUENCE</scope>
</reference>
<gene>
    <name evidence="18" type="ORF">SI8410_04005339</name>
</gene>
<evidence type="ECO:0000256" key="10">
    <source>
        <dbReference type="ARBA" id="ARBA00022842"/>
    </source>
</evidence>
<keyword evidence="14" id="KW-0472">Membrane</keyword>
<keyword evidence="8" id="KW-0378">Hydrolase</keyword>
<dbReference type="AlphaFoldDB" id="A0A7I8KC85"/>
<evidence type="ECO:0000256" key="3">
    <source>
        <dbReference type="ARBA" id="ARBA00022528"/>
    </source>
</evidence>
<keyword evidence="9" id="KW-1002">Plastid outer membrane</keyword>
<keyword evidence="13" id="KW-0342">GTP-binding</keyword>
<dbReference type="GO" id="GO:0005525">
    <property type="term" value="F:GTP binding"/>
    <property type="evidence" value="ECO:0007669"/>
    <property type="project" value="UniProtKB-KW"/>
</dbReference>
<dbReference type="InterPro" id="IPR006703">
    <property type="entry name" value="G_AIG1"/>
</dbReference>
<evidence type="ECO:0000256" key="7">
    <source>
        <dbReference type="ARBA" id="ARBA00022741"/>
    </source>
</evidence>
<evidence type="ECO:0000256" key="1">
    <source>
        <dbReference type="ARBA" id="ARBA00001946"/>
    </source>
</evidence>
<keyword evidence="3" id="KW-0150">Chloroplast</keyword>
<evidence type="ECO:0000313" key="18">
    <source>
        <dbReference type="EMBL" id="CAA7394678.1"/>
    </source>
</evidence>
<keyword evidence="7" id="KW-0547">Nucleotide-binding</keyword>
<dbReference type="GO" id="GO:0045036">
    <property type="term" value="P:protein targeting to chloroplast"/>
    <property type="evidence" value="ECO:0007669"/>
    <property type="project" value="TreeGrafter"/>
</dbReference>
<dbReference type="OrthoDB" id="8954335at2759"/>
<evidence type="ECO:0000259" key="17">
    <source>
        <dbReference type="PROSITE" id="PS51720"/>
    </source>
</evidence>
<evidence type="ECO:0000256" key="6">
    <source>
        <dbReference type="ARBA" id="ARBA00022723"/>
    </source>
</evidence>